<proteinExistence type="predicted"/>
<gene>
    <name evidence="7" type="ORF">BD410DRAFT_793065</name>
</gene>
<evidence type="ECO:0000256" key="2">
    <source>
        <dbReference type="ARBA" id="ARBA00022723"/>
    </source>
</evidence>
<name>A0A4Y7PUA6_9AGAM</name>
<evidence type="ECO:0000256" key="6">
    <source>
        <dbReference type="SAM" id="MobiDB-lite"/>
    </source>
</evidence>
<accession>A0A4Y7PUA6</accession>
<comment type="subcellular location">
    <subcellularLocation>
        <location evidence="1">Nucleus</location>
    </subcellularLocation>
</comment>
<feature type="region of interest" description="Disordered" evidence="6">
    <location>
        <begin position="55"/>
        <end position="113"/>
    </location>
</feature>
<evidence type="ECO:0000313" key="8">
    <source>
        <dbReference type="Proteomes" id="UP000294933"/>
    </source>
</evidence>
<feature type="compositionally biased region" description="Polar residues" evidence="6">
    <location>
        <begin position="84"/>
        <end position="113"/>
    </location>
</feature>
<dbReference type="STRING" id="50990.A0A4Y7PUA6"/>
<dbReference type="GO" id="GO:0046872">
    <property type="term" value="F:metal ion binding"/>
    <property type="evidence" value="ECO:0007669"/>
    <property type="project" value="UniProtKB-KW"/>
</dbReference>
<dbReference type="AlphaFoldDB" id="A0A4Y7PUA6"/>
<keyword evidence="8" id="KW-1185">Reference proteome</keyword>
<dbReference type="OrthoDB" id="2309723at2759"/>
<feature type="compositionally biased region" description="Polar residues" evidence="6">
    <location>
        <begin position="55"/>
        <end position="77"/>
    </location>
</feature>
<evidence type="ECO:0000256" key="1">
    <source>
        <dbReference type="ARBA" id="ARBA00004123"/>
    </source>
</evidence>
<evidence type="ECO:0000256" key="4">
    <source>
        <dbReference type="ARBA" id="ARBA00023163"/>
    </source>
</evidence>
<keyword evidence="4" id="KW-0804">Transcription</keyword>
<dbReference type="EMBL" id="ML170205">
    <property type="protein sequence ID" value="TDL18675.1"/>
    <property type="molecule type" value="Genomic_DNA"/>
</dbReference>
<evidence type="ECO:0008006" key="9">
    <source>
        <dbReference type="Google" id="ProtNLM"/>
    </source>
</evidence>
<evidence type="ECO:0000256" key="5">
    <source>
        <dbReference type="ARBA" id="ARBA00023242"/>
    </source>
</evidence>
<protein>
    <recommendedName>
        <fullName evidence="9">Transcription factor domain-containing protein</fullName>
    </recommendedName>
</protein>
<organism evidence="7 8">
    <name type="scientific">Rickenella mellea</name>
    <dbReference type="NCBI Taxonomy" id="50990"/>
    <lineage>
        <taxon>Eukaryota</taxon>
        <taxon>Fungi</taxon>
        <taxon>Dikarya</taxon>
        <taxon>Basidiomycota</taxon>
        <taxon>Agaricomycotina</taxon>
        <taxon>Agaricomycetes</taxon>
        <taxon>Hymenochaetales</taxon>
        <taxon>Rickenellaceae</taxon>
        <taxon>Rickenella</taxon>
    </lineage>
</organism>
<dbReference type="GO" id="GO:0000981">
    <property type="term" value="F:DNA-binding transcription factor activity, RNA polymerase II-specific"/>
    <property type="evidence" value="ECO:0007669"/>
    <property type="project" value="InterPro"/>
</dbReference>
<dbReference type="CDD" id="cd12148">
    <property type="entry name" value="fungal_TF_MHR"/>
    <property type="match status" value="1"/>
</dbReference>
<dbReference type="VEuPathDB" id="FungiDB:BD410DRAFT_793065"/>
<keyword evidence="5" id="KW-0539">Nucleus</keyword>
<reference evidence="7 8" key="1">
    <citation type="submission" date="2018-06" db="EMBL/GenBank/DDBJ databases">
        <title>A transcriptomic atlas of mushroom development highlights an independent origin of complex multicellularity.</title>
        <authorList>
            <consortium name="DOE Joint Genome Institute"/>
            <person name="Krizsan K."/>
            <person name="Almasi E."/>
            <person name="Merenyi Z."/>
            <person name="Sahu N."/>
            <person name="Viragh M."/>
            <person name="Koszo T."/>
            <person name="Mondo S."/>
            <person name="Kiss B."/>
            <person name="Balint B."/>
            <person name="Kues U."/>
            <person name="Barry K."/>
            <person name="Hegedus J.C."/>
            <person name="Henrissat B."/>
            <person name="Johnson J."/>
            <person name="Lipzen A."/>
            <person name="Ohm R."/>
            <person name="Nagy I."/>
            <person name="Pangilinan J."/>
            <person name="Yan J."/>
            <person name="Xiong Y."/>
            <person name="Grigoriev I.V."/>
            <person name="Hibbett D.S."/>
            <person name="Nagy L.G."/>
        </authorList>
    </citation>
    <scope>NUCLEOTIDE SEQUENCE [LARGE SCALE GENOMIC DNA]</scope>
    <source>
        <strain evidence="7 8">SZMC22713</strain>
    </source>
</reference>
<evidence type="ECO:0000256" key="3">
    <source>
        <dbReference type="ARBA" id="ARBA00023015"/>
    </source>
</evidence>
<dbReference type="GO" id="GO:0005634">
    <property type="term" value="C:nucleus"/>
    <property type="evidence" value="ECO:0007669"/>
    <property type="project" value="UniProtKB-SubCell"/>
</dbReference>
<keyword evidence="3" id="KW-0805">Transcription regulation</keyword>
<sequence>MKCDSVRPACTPCSGARRASECEYNDGIIITKTQLLYAKLGNLERHLRFLQNSTSNYGHQDSRRASPQLQNNDSASSGEFPISPVSQTESNNHAFHSPSTSGQTMEPGLPNSTFTIPRTIHESDFKSFSIILLNAFLPHAQQCGLGIPSDELVVRMSMSWSAGGVHRALKNAIWLWGCHFFAPASKDNFETNFLRRALEGLHDLLNHSDRLLEAVQTSCLLSTYYFANVRMLEGSYHANTASQLAKLGGLHQLRSGPSNGNSPNANSDVLMNFEFPSSANSNRGHEELHAFWNTFVLERSWAGGSGRASPHWNSHDSKTIVTSPWPTDVGTDWAMDALGVDYPDGYSTASSTFENFLKYPTPSSCKSELRAKSVALWERSISVEETKESIVPMAQPDEERWSEAHNALHSFYNKIPSLPHCTDRTSSYAECMIFTAHALIHAADIRMHCHDAAYGNSDAHEHCMSAARKIEAAVNLLHDDDFPYLEPIVGACWTICAAVLIRGLRKIPRQSDSVPSERDTISVQLENIASAIARLGKVFPVAASQLNKINAIRKLFEPETVLVAAGEDECACVRNTIS</sequence>
<dbReference type="Proteomes" id="UP000294933">
    <property type="component" value="Unassembled WGS sequence"/>
</dbReference>
<evidence type="ECO:0000313" key="7">
    <source>
        <dbReference type="EMBL" id="TDL18675.1"/>
    </source>
</evidence>
<dbReference type="PANTHER" id="PTHR47338">
    <property type="entry name" value="ZN(II)2CYS6 TRANSCRIPTION FACTOR (EUROFUNG)-RELATED"/>
    <property type="match status" value="1"/>
</dbReference>
<dbReference type="InterPro" id="IPR050815">
    <property type="entry name" value="TF_fung"/>
</dbReference>
<keyword evidence="2" id="KW-0479">Metal-binding</keyword>
<dbReference type="PANTHER" id="PTHR47338:SF29">
    <property type="entry name" value="ZN(2)-C6 FUNGAL-TYPE DOMAIN-CONTAINING PROTEIN"/>
    <property type="match status" value="1"/>
</dbReference>